<feature type="domain" description="Apple" evidence="3">
    <location>
        <begin position="81"/>
        <end position="156"/>
    </location>
</feature>
<evidence type="ECO:0000256" key="1">
    <source>
        <dbReference type="SAM" id="MobiDB-lite"/>
    </source>
</evidence>
<dbReference type="Gene3D" id="2.60.120.260">
    <property type="entry name" value="Galactose-binding domain-like"/>
    <property type="match status" value="1"/>
</dbReference>
<proteinExistence type="predicted"/>
<dbReference type="Proteomes" id="UP000635477">
    <property type="component" value="Unassembled WGS sequence"/>
</dbReference>
<dbReference type="SUPFAM" id="SSF49785">
    <property type="entry name" value="Galactose-binding domain-like"/>
    <property type="match status" value="1"/>
</dbReference>
<accession>A0A8H4XH29</accession>
<comment type="caution">
    <text evidence="4">The sequence shown here is derived from an EMBL/GenBank/DDBJ whole genome shotgun (WGS) entry which is preliminary data.</text>
</comment>
<gene>
    <name evidence="4" type="ORF">FZEAL_9213</name>
</gene>
<evidence type="ECO:0000256" key="2">
    <source>
        <dbReference type="SAM" id="SignalP"/>
    </source>
</evidence>
<dbReference type="EMBL" id="JABEYC010000835">
    <property type="protein sequence ID" value="KAF4973834.1"/>
    <property type="molecule type" value="Genomic_DNA"/>
</dbReference>
<keyword evidence="5" id="KW-1185">Reference proteome</keyword>
<protein>
    <recommendedName>
        <fullName evidence="3">Apple domain-containing protein</fullName>
    </recommendedName>
</protein>
<feature type="region of interest" description="Disordered" evidence="1">
    <location>
        <begin position="23"/>
        <end position="60"/>
    </location>
</feature>
<evidence type="ECO:0000313" key="5">
    <source>
        <dbReference type="Proteomes" id="UP000635477"/>
    </source>
</evidence>
<organism evidence="4 5">
    <name type="scientific">Fusarium zealandicum</name>
    <dbReference type="NCBI Taxonomy" id="1053134"/>
    <lineage>
        <taxon>Eukaryota</taxon>
        <taxon>Fungi</taxon>
        <taxon>Dikarya</taxon>
        <taxon>Ascomycota</taxon>
        <taxon>Pezizomycotina</taxon>
        <taxon>Sordariomycetes</taxon>
        <taxon>Hypocreomycetidae</taxon>
        <taxon>Hypocreales</taxon>
        <taxon>Nectriaceae</taxon>
        <taxon>Fusarium</taxon>
        <taxon>Fusarium staphyleae species complex</taxon>
    </lineage>
</organism>
<dbReference type="AlphaFoldDB" id="A0A8H4XH29"/>
<dbReference type="PROSITE" id="PS50948">
    <property type="entry name" value="PAN"/>
    <property type="match status" value="1"/>
</dbReference>
<sequence>MMLPKILSVLSVFGLIGANAKAYKPRNSSSSSEVISSETELPTSTASSTQASSSDPVGPTLGADLTPKCTLKDSLPEGRVCGELGYVSNTDGAFQFAWNSKSYQACADQCFENVGAGCKTFWFGEGGCRLFANTASKLTFAPKKDNQALKWYEIDCFNCEEKNRLVFADDFSDGDADDWSLTTDDLDDFVFDVQPVSLYNGAKTSTLRILEAGESGVGEIRKDPSFPLEAGVGYRLTFSAMVDPRGAAWSRDDFSPVTIVISNGDYKPIAYVPASGQALGGNWYKWKWSFEVEEGQDGDYNFSVFVDASGFLMDWYIDNIYVEAKA</sequence>
<evidence type="ECO:0000259" key="3">
    <source>
        <dbReference type="PROSITE" id="PS50948"/>
    </source>
</evidence>
<reference evidence="4" key="1">
    <citation type="journal article" date="2020" name="BMC Genomics">
        <title>Correction to: Identification and distribution of gene clusters required for synthesis of sphingolipid metabolism inhibitors in diverse species of the filamentous fungus Fusarium.</title>
        <authorList>
            <person name="Kim H.S."/>
            <person name="Lohmar J.M."/>
            <person name="Busman M."/>
            <person name="Brown D.W."/>
            <person name="Naumann T.A."/>
            <person name="Divon H.H."/>
            <person name="Lysoe E."/>
            <person name="Uhlig S."/>
            <person name="Proctor R.H."/>
        </authorList>
    </citation>
    <scope>NUCLEOTIDE SEQUENCE</scope>
    <source>
        <strain evidence="4">NRRL 22465</strain>
    </source>
</reference>
<evidence type="ECO:0000313" key="4">
    <source>
        <dbReference type="EMBL" id="KAF4973834.1"/>
    </source>
</evidence>
<dbReference type="InterPro" id="IPR003609">
    <property type="entry name" value="Pan_app"/>
</dbReference>
<dbReference type="InterPro" id="IPR008979">
    <property type="entry name" value="Galactose-bd-like_sf"/>
</dbReference>
<name>A0A8H4XH29_9HYPO</name>
<reference evidence="4" key="2">
    <citation type="submission" date="2020-05" db="EMBL/GenBank/DDBJ databases">
        <authorList>
            <person name="Kim H.-S."/>
            <person name="Proctor R.H."/>
            <person name="Brown D.W."/>
        </authorList>
    </citation>
    <scope>NUCLEOTIDE SEQUENCE</scope>
    <source>
        <strain evidence="4">NRRL 22465</strain>
    </source>
</reference>
<keyword evidence="2" id="KW-0732">Signal</keyword>
<dbReference type="OrthoDB" id="4996666at2759"/>
<feature type="chain" id="PRO_5034820650" description="Apple domain-containing protein" evidence="2">
    <location>
        <begin position="23"/>
        <end position="326"/>
    </location>
</feature>
<feature type="signal peptide" evidence="2">
    <location>
        <begin position="1"/>
        <end position="22"/>
    </location>
</feature>
<feature type="compositionally biased region" description="Low complexity" evidence="1">
    <location>
        <begin position="28"/>
        <end position="54"/>
    </location>
</feature>